<dbReference type="Proteomes" id="UP000250266">
    <property type="component" value="Unassembled WGS sequence"/>
</dbReference>
<evidence type="ECO:0000256" key="2">
    <source>
        <dbReference type="ARBA" id="ARBA00022617"/>
    </source>
</evidence>
<gene>
    <name evidence="6" type="ORF">K432DRAFT_405929</name>
</gene>
<sequence>MGDLYVIRRAEWVSSLWKESVNSSSTKLHSFAFDRLFGMPTQALTWYAEDHSRFATKPHPNSRVRPNNRVDRITHQAPKEFLSGPASAPMSDRFTANIVERFSQLKMDNEWTKITDLLEFFQVEMIPANLEAMYGPAMLAQHPEFCHDFWLFNSSPSFSRRFPRWMIPKAYAARERLLGSIKHRQKYIASHNISMEEGPGCDSDVYWSPSTIKKWHDRFLRMDGFDDDAVASLYLGIIWASNANIVPAVFWMVLELYRCPSLLSKIRLLIAECSSHSFRHAIFSGPQSPQPNEIAKIPLLQSVFADAPSAGSRLRHASLRAQVCDETVWNTRAGEHPLDSFWAERFLIYPTDPRSGPVKRLGQQERSAGKIQASQVDGDAGSSKTERYVSFDGLAGFWIPFGGGL</sequence>
<evidence type="ECO:0000313" key="7">
    <source>
        <dbReference type="Proteomes" id="UP000250266"/>
    </source>
</evidence>
<dbReference type="PANTHER" id="PTHR24304">
    <property type="entry name" value="CYTOCHROME P450 FAMILY 7"/>
    <property type="match status" value="1"/>
</dbReference>
<dbReference type="GO" id="GO:0008395">
    <property type="term" value="F:steroid hydroxylase activity"/>
    <property type="evidence" value="ECO:0007669"/>
    <property type="project" value="TreeGrafter"/>
</dbReference>
<accession>A0A8E2E7Z4</accession>
<dbReference type="GO" id="GO:0016705">
    <property type="term" value="F:oxidoreductase activity, acting on paired donors, with incorporation or reduction of molecular oxygen"/>
    <property type="evidence" value="ECO:0007669"/>
    <property type="project" value="InterPro"/>
</dbReference>
<protein>
    <recommendedName>
        <fullName evidence="8">Cytochrome P450</fullName>
    </recommendedName>
</protein>
<dbReference type="GO" id="GO:0020037">
    <property type="term" value="F:heme binding"/>
    <property type="evidence" value="ECO:0007669"/>
    <property type="project" value="InterPro"/>
</dbReference>
<dbReference type="OrthoDB" id="1470350at2759"/>
<keyword evidence="3" id="KW-0479">Metal-binding</keyword>
<dbReference type="SUPFAM" id="SSF48264">
    <property type="entry name" value="Cytochrome P450"/>
    <property type="match status" value="1"/>
</dbReference>
<comment type="similarity">
    <text evidence="1">Belongs to the cytochrome P450 family.</text>
</comment>
<evidence type="ECO:0008006" key="8">
    <source>
        <dbReference type="Google" id="ProtNLM"/>
    </source>
</evidence>
<dbReference type="EMBL" id="KV745025">
    <property type="protein sequence ID" value="OCK79060.1"/>
    <property type="molecule type" value="Genomic_DNA"/>
</dbReference>
<dbReference type="Gene3D" id="1.10.630.10">
    <property type="entry name" value="Cytochrome P450"/>
    <property type="match status" value="1"/>
</dbReference>
<dbReference type="InterPro" id="IPR050529">
    <property type="entry name" value="CYP450_sterol_14alpha_dmase"/>
</dbReference>
<evidence type="ECO:0000256" key="3">
    <source>
        <dbReference type="ARBA" id="ARBA00022723"/>
    </source>
</evidence>
<evidence type="ECO:0000256" key="1">
    <source>
        <dbReference type="ARBA" id="ARBA00010617"/>
    </source>
</evidence>
<keyword evidence="4" id="KW-0408">Iron</keyword>
<dbReference type="InterPro" id="IPR036396">
    <property type="entry name" value="Cyt_P450_sf"/>
</dbReference>
<keyword evidence="7" id="KW-1185">Reference proteome</keyword>
<evidence type="ECO:0000256" key="4">
    <source>
        <dbReference type="ARBA" id="ARBA00023004"/>
    </source>
</evidence>
<proteinExistence type="inferred from homology"/>
<evidence type="ECO:0000313" key="6">
    <source>
        <dbReference type="EMBL" id="OCK79060.1"/>
    </source>
</evidence>
<evidence type="ECO:0000256" key="5">
    <source>
        <dbReference type="SAM" id="MobiDB-lite"/>
    </source>
</evidence>
<feature type="region of interest" description="Disordered" evidence="5">
    <location>
        <begin position="355"/>
        <end position="382"/>
    </location>
</feature>
<keyword evidence="2" id="KW-0349">Heme</keyword>
<dbReference type="GO" id="GO:0005506">
    <property type="term" value="F:iron ion binding"/>
    <property type="evidence" value="ECO:0007669"/>
    <property type="project" value="InterPro"/>
</dbReference>
<dbReference type="PANTHER" id="PTHR24304:SF2">
    <property type="entry name" value="24-HYDROXYCHOLESTEROL 7-ALPHA-HYDROXYLASE"/>
    <property type="match status" value="1"/>
</dbReference>
<reference evidence="6 7" key="1">
    <citation type="journal article" date="2016" name="Nat. Commun.">
        <title>Ectomycorrhizal ecology is imprinted in the genome of the dominant symbiotic fungus Cenococcum geophilum.</title>
        <authorList>
            <consortium name="DOE Joint Genome Institute"/>
            <person name="Peter M."/>
            <person name="Kohler A."/>
            <person name="Ohm R.A."/>
            <person name="Kuo A."/>
            <person name="Krutzmann J."/>
            <person name="Morin E."/>
            <person name="Arend M."/>
            <person name="Barry K.W."/>
            <person name="Binder M."/>
            <person name="Choi C."/>
            <person name="Clum A."/>
            <person name="Copeland A."/>
            <person name="Grisel N."/>
            <person name="Haridas S."/>
            <person name="Kipfer T."/>
            <person name="LaButti K."/>
            <person name="Lindquist E."/>
            <person name="Lipzen A."/>
            <person name="Maire R."/>
            <person name="Meier B."/>
            <person name="Mihaltcheva S."/>
            <person name="Molinier V."/>
            <person name="Murat C."/>
            <person name="Poggeler S."/>
            <person name="Quandt C.A."/>
            <person name="Sperisen C."/>
            <person name="Tritt A."/>
            <person name="Tisserant E."/>
            <person name="Crous P.W."/>
            <person name="Henrissat B."/>
            <person name="Nehls U."/>
            <person name="Egli S."/>
            <person name="Spatafora J.W."/>
            <person name="Grigoriev I.V."/>
            <person name="Martin F.M."/>
        </authorList>
    </citation>
    <scope>NUCLEOTIDE SEQUENCE [LARGE SCALE GENOMIC DNA]</scope>
    <source>
        <strain evidence="6 7">CBS 459.81</strain>
    </source>
</reference>
<dbReference type="AlphaFoldDB" id="A0A8E2E7Z4"/>
<organism evidence="6 7">
    <name type="scientific">Lepidopterella palustris CBS 459.81</name>
    <dbReference type="NCBI Taxonomy" id="1314670"/>
    <lineage>
        <taxon>Eukaryota</taxon>
        <taxon>Fungi</taxon>
        <taxon>Dikarya</taxon>
        <taxon>Ascomycota</taxon>
        <taxon>Pezizomycotina</taxon>
        <taxon>Dothideomycetes</taxon>
        <taxon>Pleosporomycetidae</taxon>
        <taxon>Mytilinidiales</taxon>
        <taxon>Argynnaceae</taxon>
        <taxon>Lepidopterella</taxon>
    </lineage>
</organism>
<name>A0A8E2E7Z4_9PEZI</name>